<feature type="compositionally biased region" description="Basic residues" evidence="1">
    <location>
        <begin position="1"/>
        <end position="19"/>
    </location>
</feature>
<evidence type="ECO:0000256" key="1">
    <source>
        <dbReference type="SAM" id="MobiDB-lite"/>
    </source>
</evidence>
<dbReference type="EMBL" id="CCYA01000264">
    <property type="protein sequence ID" value="CEH15413.1"/>
    <property type="molecule type" value="Genomic_DNA"/>
</dbReference>
<protein>
    <submittedName>
        <fullName evidence="2">Uncharacterized protein</fullName>
    </submittedName>
</protein>
<accession>A0A0P1BHH6</accession>
<dbReference type="AlphaFoldDB" id="A0A0P1BHH6"/>
<proteinExistence type="predicted"/>
<feature type="region of interest" description="Disordered" evidence="1">
    <location>
        <begin position="1"/>
        <end position="26"/>
    </location>
</feature>
<name>A0A0P1BHH6_9BASI</name>
<sequence>MACGAKKRSPRHPQRRRRSQSYMRTSRSGPLMAPCYISAVFDCVDWSAMAPRKSPTRAYVGDRANLMRVSMSLLRIAAGQRKMYMMSDQAKPRSSLGQMRAHSIAFLFKFDEETRTFLFHLDLDCVFNEDIYQLSALYFDLELRIATVVSGTQIHLARRRRSVDSSAASE</sequence>
<evidence type="ECO:0000313" key="2">
    <source>
        <dbReference type="EMBL" id="CEH15413.1"/>
    </source>
</evidence>
<organism evidence="2 3">
    <name type="scientific">Ceraceosorus bombacis</name>
    <dbReference type="NCBI Taxonomy" id="401625"/>
    <lineage>
        <taxon>Eukaryota</taxon>
        <taxon>Fungi</taxon>
        <taxon>Dikarya</taxon>
        <taxon>Basidiomycota</taxon>
        <taxon>Ustilaginomycotina</taxon>
        <taxon>Exobasidiomycetes</taxon>
        <taxon>Ceraceosorales</taxon>
        <taxon>Ceraceosoraceae</taxon>
        <taxon>Ceraceosorus</taxon>
    </lineage>
</organism>
<dbReference type="Proteomes" id="UP000054845">
    <property type="component" value="Unassembled WGS sequence"/>
</dbReference>
<evidence type="ECO:0000313" key="3">
    <source>
        <dbReference type="Proteomes" id="UP000054845"/>
    </source>
</evidence>
<reference evidence="2 3" key="1">
    <citation type="submission" date="2014-09" db="EMBL/GenBank/DDBJ databases">
        <authorList>
            <person name="Magalhaes I.L.F."/>
            <person name="Oliveira U."/>
            <person name="Santos F.R."/>
            <person name="Vidigal T.H.D.A."/>
            <person name="Brescovit A.D."/>
            <person name="Santos A.J."/>
        </authorList>
    </citation>
    <scope>NUCLEOTIDE SEQUENCE [LARGE SCALE GENOMIC DNA]</scope>
</reference>
<keyword evidence="3" id="KW-1185">Reference proteome</keyword>